<gene>
    <name evidence="4" type="ORF">CHH67_07800</name>
    <name evidence="3" type="ORF">GNP94_10470</name>
</gene>
<keyword evidence="6" id="KW-1185">Reference proteome</keyword>
<dbReference type="InterPro" id="IPR058193">
    <property type="entry name" value="VanY/YodJ_core_dom"/>
</dbReference>
<dbReference type="InterPro" id="IPR052179">
    <property type="entry name" value="DD-CPase-like"/>
</dbReference>
<dbReference type="InterPro" id="IPR003709">
    <property type="entry name" value="VanY-like_core_dom"/>
</dbReference>
<evidence type="ECO:0000259" key="2">
    <source>
        <dbReference type="Pfam" id="PF02557"/>
    </source>
</evidence>
<dbReference type="GO" id="GO:0006508">
    <property type="term" value="P:proteolysis"/>
    <property type="evidence" value="ECO:0007669"/>
    <property type="project" value="InterPro"/>
</dbReference>
<dbReference type="Proteomes" id="UP000435177">
    <property type="component" value="Unassembled WGS sequence"/>
</dbReference>
<dbReference type="OrthoDB" id="9792074at2"/>
<feature type="region of interest" description="Disordered" evidence="1">
    <location>
        <begin position="295"/>
        <end position="344"/>
    </location>
</feature>
<dbReference type="PANTHER" id="PTHR34385">
    <property type="entry name" value="D-ALANYL-D-ALANINE CARBOXYPEPTIDASE"/>
    <property type="match status" value="1"/>
</dbReference>
<reference evidence="4 5" key="1">
    <citation type="submission" date="2017-07" db="EMBL/GenBank/DDBJ databases">
        <title>Isolation and whole genome analysis of endospore-forming bacteria from heroin.</title>
        <authorList>
            <person name="Kalinowski J."/>
            <person name="Ahrens B."/>
            <person name="Al-Dilaimi A."/>
            <person name="Winkler A."/>
            <person name="Wibberg D."/>
            <person name="Schleenbecker U."/>
            <person name="Ruckert C."/>
            <person name="Wolfel R."/>
            <person name="Grass G."/>
        </authorList>
    </citation>
    <scope>NUCLEOTIDE SEQUENCE [LARGE SCALE GENOMIC DNA]</scope>
    <source>
        <strain evidence="4 5">7537-G1</strain>
    </source>
</reference>
<evidence type="ECO:0000313" key="5">
    <source>
        <dbReference type="Proteomes" id="UP000215596"/>
    </source>
</evidence>
<reference evidence="3 6" key="2">
    <citation type="submission" date="2019-11" db="EMBL/GenBank/DDBJ databases">
        <title>Draft genome sequences of five Paenibacillus species of dairy origin.</title>
        <authorList>
            <person name="Olajide A.M."/>
            <person name="Chen S."/>
            <person name="Lapointe G."/>
        </authorList>
    </citation>
    <scope>NUCLEOTIDE SEQUENCE [LARGE SCALE GENOMIC DNA]</scope>
    <source>
        <strain evidence="3 6">3CS1</strain>
    </source>
</reference>
<dbReference type="PANTHER" id="PTHR34385:SF1">
    <property type="entry name" value="PEPTIDOGLYCAN L-ALANYL-D-GLUTAMATE ENDOPEPTIDASE CWLK"/>
    <property type="match status" value="1"/>
</dbReference>
<dbReference type="CDD" id="cd14852">
    <property type="entry name" value="LD-carboxypeptidase"/>
    <property type="match status" value="1"/>
</dbReference>
<evidence type="ECO:0000313" key="6">
    <source>
        <dbReference type="Proteomes" id="UP000435177"/>
    </source>
</evidence>
<dbReference type="InterPro" id="IPR009045">
    <property type="entry name" value="Zn_M74/Hedgehog-like"/>
</dbReference>
<dbReference type="EMBL" id="WOAA01000007">
    <property type="protein sequence ID" value="MUG66421.1"/>
    <property type="molecule type" value="Genomic_DNA"/>
</dbReference>
<organism evidence="4 5">
    <name type="scientific">Paenibacillus campinasensis</name>
    <dbReference type="NCBI Taxonomy" id="66347"/>
    <lineage>
        <taxon>Bacteria</taxon>
        <taxon>Bacillati</taxon>
        <taxon>Bacillota</taxon>
        <taxon>Bacilli</taxon>
        <taxon>Bacillales</taxon>
        <taxon>Paenibacillaceae</taxon>
        <taxon>Paenibacillus</taxon>
    </lineage>
</organism>
<accession>A0A268EXN4</accession>
<dbReference type="Gene3D" id="3.30.200.180">
    <property type="match status" value="1"/>
</dbReference>
<protein>
    <recommendedName>
        <fullName evidence="2">D-alanyl-D-alanine carboxypeptidase-like core domain-containing protein</fullName>
    </recommendedName>
</protein>
<evidence type="ECO:0000313" key="3">
    <source>
        <dbReference type="EMBL" id="MUG66421.1"/>
    </source>
</evidence>
<dbReference type="Proteomes" id="UP000215596">
    <property type="component" value="Unassembled WGS sequence"/>
</dbReference>
<evidence type="ECO:0000313" key="4">
    <source>
        <dbReference type="EMBL" id="PAD77893.1"/>
    </source>
</evidence>
<feature type="domain" description="D-alanyl-D-alanine carboxypeptidase-like core" evidence="2">
    <location>
        <begin position="103"/>
        <end position="217"/>
    </location>
</feature>
<dbReference type="Gene3D" id="3.30.1380.10">
    <property type="match status" value="1"/>
</dbReference>
<dbReference type="SUPFAM" id="SSF55166">
    <property type="entry name" value="Hedgehog/DD-peptidase"/>
    <property type="match status" value="1"/>
</dbReference>
<dbReference type="GO" id="GO:0008233">
    <property type="term" value="F:peptidase activity"/>
    <property type="evidence" value="ECO:0007669"/>
    <property type="project" value="InterPro"/>
</dbReference>
<name>A0A268EXN4_9BACL</name>
<dbReference type="AlphaFoldDB" id="A0A268EXN4"/>
<dbReference type="Pfam" id="PF02557">
    <property type="entry name" value="VanY"/>
    <property type="match status" value="1"/>
</dbReference>
<sequence length="344" mass="38882">MKKRLYGVVALVILLILSYGVIQYKEKTDNEKLSEENHQVQDGNDRTNMHSIQVTKDQVYKGNLVLVNKDHPVSPVAEASDAVNLSKHPELINGFVLLDNSIRLTPFLVQKFSTMTKAAQKDDVNRFMITSGYRDKKKQTELYEEMGPDYALPGGYSEHNLGLALDIGSTEGKMEYAAEGKWLMDNAWRYGFVLRYPEDKTAITGIQFEPWHFRYVGLPHSAIMYENHFVLEEYLDYLREQKSMTITVNRQKYTIDYYPIIEDTTIRVPVNLHYEISGNNIDGLIVTVYSGEDDASTNEDLNKDASTDESPADTVPAVENPADTVPADEKPQVQKPSSAAPEDG</sequence>
<dbReference type="EMBL" id="NPBY01000027">
    <property type="protein sequence ID" value="PAD77893.1"/>
    <property type="molecule type" value="Genomic_DNA"/>
</dbReference>
<evidence type="ECO:0000256" key="1">
    <source>
        <dbReference type="SAM" id="MobiDB-lite"/>
    </source>
</evidence>
<proteinExistence type="predicted"/>
<comment type="caution">
    <text evidence="4">The sequence shown here is derived from an EMBL/GenBank/DDBJ whole genome shotgun (WGS) entry which is preliminary data.</text>
</comment>